<gene>
    <name evidence="1" type="ORF">LptCag_1083</name>
</gene>
<protein>
    <submittedName>
        <fullName evidence="1">Uncharacterized protein</fullName>
    </submittedName>
</protein>
<proteinExistence type="predicted"/>
<organism evidence="1 2">
    <name type="scientific">Leptospirillum ferriphilum</name>
    <dbReference type="NCBI Taxonomy" id="178606"/>
    <lineage>
        <taxon>Bacteria</taxon>
        <taxon>Pseudomonadati</taxon>
        <taxon>Nitrospirota</taxon>
        <taxon>Nitrospiria</taxon>
        <taxon>Nitrospirales</taxon>
        <taxon>Nitrospiraceae</taxon>
        <taxon>Leptospirillum</taxon>
    </lineage>
</organism>
<reference evidence="1 2" key="1">
    <citation type="submission" date="2014-06" db="EMBL/GenBank/DDBJ databases">
        <title>Draft genome sequence of iron oxidizing acidophile Leptospirillum ferriphilum DSM14647.</title>
        <authorList>
            <person name="Cardenas J.P."/>
            <person name="Lazcano M."/>
            <person name="Ossandon F.J."/>
            <person name="Corbett M."/>
            <person name="Holmes D.S."/>
            <person name="Watkin E."/>
        </authorList>
    </citation>
    <scope>NUCLEOTIDE SEQUENCE [LARGE SCALE GENOMIC DNA]</scope>
    <source>
        <strain evidence="1 2">DSM 14647</strain>
    </source>
</reference>
<comment type="caution">
    <text evidence="1">The sequence shown here is derived from an EMBL/GenBank/DDBJ whole genome shotgun (WGS) entry which is preliminary data.</text>
</comment>
<evidence type="ECO:0000313" key="2">
    <source>
        <dbReference type="Proteomes" id="UP000029452"/>
    </source>
</evidence>
<dbReference type="Proteomes" id="UP000029452">
    <property type="component" value="Unassembled WGS sequence"/>
</dbReference>
<dbReference type="PATRIC" id="fig|178606.4.peg.892"/>
<evidence type="ECO:0000313" key="1">
    <source>
        <dbReference type="EMBL" id="KGA94320.1"/>
    </source>
</evidence>
<dbReference type="EMBL" id="JPGK01000003">
    <property type="protein sequence ID" value="KGA94320.1"/>
    <property type="molecule type" value="Genomic_DNA"/>
</dbReference>
<sequence>MVGVFKKFGKTIFAWLESFLKEILKEKRKDIKSLRKKSPERG</sequence>
<accession>A0A094WCS9</accession>
<name>A0A094WCS9_9BACT</name>
<dbReference type="AlphaFoldDB" id="A0A094WCS9"/>